<proteinExistence type="predicted"/>
<gene>
    <name evidence="1" type="ORF">E6C27_scaffold270G002240</name>
</gene>
<dbReference type="Proteomes" id="UP000321393">
    <property type="component" value="Unassembled WGS sequence"/>
</dbReference>
<dbReference type="EMBL" id="SSTE01018746">
    <property type="protein sequence ID" value="KAA0038348.1"/>
    <property type="molecule type" value="Genomic_DNA"/>
</dbReference>
<sequence length="198" mass="22350">MLFKLPSTYLKPSTAGLDPSISLRADKLIFGCFTRNVPERKYRFKLVGLSMGDKWPLNDIDANAVQQNLNKWLLKTQNFLNEVTSPREKTSKNKNHIPAGAYGTTEKEDIVKVECTVNIRTPNGLLSSAAVVSIEQFSRAVDPRMVGKMEARMIEVEEKMEGLPKKVTMEGLMETCFIEVTERQMTLEEKMDGQFAKA</sequence>
<dbReference type="AlphaFoldDB" id="A0A5A7T664"/>
<dbReference type="OrthoDB" id="634852at2759"/>
<reference evidence="1 2" key="1">
    <citation type="submission" date="2019-08" db="EMBL/GenBank/DDBJ databases">
        <title>Draft genome sequences of two oriental melons (Cucumis melo L. var makuwa).</title>
        <authorList>
            <person name="Kwon S.-Y."/>
        </authorList>
    </citation>
    <scope>NUCLEOTIDE SEQUENCE [LARGE SCALE GENOMIC DNA]</scope>
    <source>
        <strain evidence="2">cv. SW 3</strain>
        <tissue evidence="1">Leaf</tissue>
    </source>
</reference>
<evidence type="ECO:0000313" key="1">
    <source>
        <dbReference type="EMBL" id="KAA0038348.1"/>
    </source>
</evidence>
<name>A0A5A7T664_CUCMM</name>
<comment type="caution">
    <text evidence="1">The sequence shown here is derived from an EMBL/GenBank/DDBJ whole genome shotgun (WGS) entry which is preliminary data.</text>
</comment>
<accession>A0A5A7T664</accession>
<organism evidence="1 2">
    <name type="scientific">Cucumis melo var. makuwa</name>
    <name type="common">Oriental melon</name>
    <dbReference type="NCBI Taxonomy" id="1194695"/>
    <lineage>
        <taxon>Eukaryota</taxon>
        <taxon>Viridiplantae</taxon>
        <taxon>Streptophyta</taxon>
        <taxon>Embryophyta</taxon>
        <taxon>Tracheophyta</taxon>
        <taxon>Spermatophyta</taxon>
        <taxon>Magnoliopsida</taxon>
        <taxon>eudicotyledons</taxon>
        <taxon>Gunneridae</taxon>
        <taxon>Pentapetalae</taxon>
        <taxon>rosids</taxon>
        <taxon>fabids</taxon>
        <taxon>Cucurbitales</taxon>
        <taxon>Cucurbitaceae</taxon>
        <taxon>Benincaseae</taxon>
        <taxon>Cucumis</taxon>
    </lineage>
</organism>
<protein>
    <submittedName>
        <fullName evidence="1">Uncharacterized protein</fullName>
    </submittedName>
</protein>
<evidence type="ECO:0000313" key="2">
    <source>
        <dbReference type="Proteomes" id="UP000321393"/>
    </source>
</evidence>